<keyword evidence="2 4" id="KW-0808">Transferase</keyword>
<dbReference type="GO" id="GO:0032259">
    <property type="term" value="P:methylation"/>
    <property type="evidence" value="ECO:0007669"/>
    <property type="project" value="UniProtKB-KW"/>
</dbReference>
<evidence type="ECO:0000313" key="6">
    <source>
        <dbReference type="Proteomes" id="UP000005561"/>
    </source>
</evidence>
<reference evidence="5" key="1">
    <citation type="submission" date="2009-07" db="EMBL/GenBank/DDBJ databases">
        <authorList>
            <person name="Weinstock G."/>
            <person name="Sodergren E."/>
            <person name="Clifton S."/>
            <person name="Fulton L."/>
            <person name="Fulton B."/>
            <person name="Courtney L."/>
            <person name="Fronick C."/>
            <person name="Harrison M."/>
            <person name="Strong C."/>
            <person name="Farmer C."/>
            <person name="Delahaunty K."/>
            <person name="Markovic C."/>
            <person name="Hall O."/>
            <person name="Minx P."/>
            <person name="Tomlinson C."/>
            <person name="Mitreva M."/>
            <person name="Nelson J."/>
            <person name="Hou S."/>
            <person name="Wollam A."/>
            <person name="Pepin K.H."/>
            <person name="Johnson M."/>
            <person name="Bhonagiri V."/>
            <person name="Nash W.E."/>
            <person name="Warren W."/>
            <person name="Chinwalla A."/>
            <person name="Mardis E.R."/>
            <person name="Wilson R.K."/>
        </authorList>
    </citation>
    <scope>NUCLEOTIDE SEQUENCE [LARGE SCALE GENOMIC DNA]</scope>
    <source>
        <strain evidence="5">DSM 14469</strain>
    </source>
</reference>
<organism evidence="5 6">
    <name type="scientific">Marvinbryantia formatexigens DSM 14469</name>
    <dbReference type="NCBI Taxonomy" id="478749"/>
    <lineage>
        <taxon>Bacteria</taxon>
        <taxon>Bacillati</taxon>
        <taxon>Bacillota</taxon>
        <taxon>Clostridia</taxon>
        <taxon>Lachnospirales</taxon>
        <taxon>Lachnospiraceae</taxon>
        <taxon>Marvinbryantia</taxon>
    </lineage>
</organism>
<keyword evidence="1 4" id="KW-0489">Methyltransferase</keyword>
<dbReference type="PROSITE" id="PS51687">
    <property type="entry name" value="SAM_MT_RNA_M5U"/>
    <property type="match status" value="1"/>
</dbReference>
<evidence type="ECO:0000313" key="5">
    <source>
        <dbReference type="EMBL" id="EET60369.1"/>
    </source>
</evidence>
<dbReference type="Proteomes" id="UP000005561">
    <property type="component" value="Unassembled WGS sequence"/>
</dbReference>
<sequence>MYAAIKIIAFGVEKIVYISCKPTSLARDLAVLQQHGYKAERVCCVDLFPGTYHVETVCRLSRIK</sequence>
<accession>C6LG05</accession>
<dbReference type="OrthoDB" id="9804590at2"/>
<dbReference type="SUPFAM" id="SSF53335">
    <property type="entry name" value="S-adenosyl-L-methionine-dependent methyltransferases"/>
    <property type="match status" value="1"/>
</dbReference>
<evidence type="ECO:0000256" key="3">
    <source>
        <dbReference type="ARBA" id="ARBA00022691"/>
    </source>
</evidence>
<comment type="caution">
    <text evidence="4">Lacks conserved residue(s) required for the propagation of feature annotation.</text>
</comment>
<proteinExistence type="inferred from homology"/>
<evidence type="ECO:0000256" key="4">
    <source>
        <dbReference type="PROSITE-ProRule" id="PRU01024"/>
    </source>
</evidence>
<comment type="caution">
    <text evidence="5">The sequence shown here is derived from an EMBL/GenBank/DDBJ whole genome shotgun (WGS) entry which is preliminary data.</text>
</comment>
<evidence type="ECO:0000256" key="1">
    <source>
        <dbReference type="ARBA" id="ARBA00022603"/>
    </source>
</evidence>
<dbReference type="Pfam" id="PF05958">
    <property type="entry name" value="tRNA_U5-meth_tr"/>
    <property type="match status" value="1"/>
</dbReference>
<dbReference type="InterPro" id="IPR010280">
    <property type="entry name" value="U5_MeTrfase_fam"/>
</dbReference>
<dbReference type="GO" id="GO:0006396">
    <property type="term" value="P:RNA processing"/>
    <property type="evidence" value="ECO:0007669"/>
    <property type="project" value="InterPro"/>
</dbReference>
<dbReference type="InterPro" id="IPR029063">
    <property type="entry name" value="SAM-dependent_MTases_sf"/>
</dbReference>
<dbReference type="GO" id="GO:0008173">
    <property type="term" value="F:RNA methyltransferase activity"/>
    <property type="evidence" value="ECO:0007669"/>
    <property type="project" value="InterPro"/>
</dbReference>
<feature type="active site" description="Nucleophile" evidence="4">
    <location>
        <position position="20"/>
    </location>
</feature>
<keyword evidence="3 4" id="KW-0949">S-adenosyl-L-methionine</keyword>
<protein>
    <submittedName>
        <fullName evidence="5">Uncharacterized protein</fullName>
    </submittedName>
</protein>
<name>C6LG05_9FIRM</name>
<evidence type="ECO:0000256" key="2">
    <source>
        <dbReference type="ARBA" id="ARBA00022679"/>
    </source>
</evidence>
<dbReference type="PANTHER" id="PTHR11061">
    <property type="entry name" value="RNA M5U METHYLTRANSFERASE"/>
    <property type="match status" value="1"/>
</dbReference>
<dbReference type="eggNOG" id="COG2265">
    <property type="taxonomic scope" value="Bacteria"/>
</dbReference>
<dbReference type="PANTHER" id="PTHR11061:SF30">
    <property type="entry name" value="TRNA (URACIL(54)-C(5))-METHYLTRANSFERASE"/>
    <property type="match status" value="1"/>
</dbReference>
<dbReference type="AlphaFoldDB" id="C6LG05"/>
<dbReference type="EMBL" id="ACCL02000011">
    <property type="protein sequence ID" value="EET60369.1"/>
    <property type="molecule type" value="Genomic_DNA"/>
</dbReference>
<comment type="similarity">
    <text evidence="4">Belongs to the class I-like SAM-binding methyltransferase superfamily. RNA M5U methyltransferase family.</text>
</comment>
<keyword evidence="6" id="KW-1185">Reference proteome</keyword>
<dbReference type="Gene3D" id="3.40.50.150">
    <property type="entry name" value="Vaccinia Virus protein VP39"/>
    <property type="match status" value="1"/>
</dbReference>
<gene>
    <name evidence="5" type="ORF">BRYFOR_07565</name>
</gene>